<evidence type="ECO:0000259" key="10">
    <source>
        <dbReference type="PROSITE" id="PS50011"/>
    </source>
</evidence>
<evidence type="ECO:0000256" key="2">
    <source>
        <dbReference type="ARBA" id="ARBA00022527"/>
    </source>
</evidence>
<dbReference type="OMA" id="KCGWERG"/>
<dbReference type="GO" id="GO:0005524">
    <property type="term" value="F:ATP binding"/>
    <property type="evidence" value="ECO:0007669"/>
    <property type="project" value="UniProtKB-UniRule"/>
</dbReference>
<accession>A0A6A0H7F9</accession>
<reference evidence="11" key="3">
    <citation type="submission" date="2019-06" db="EMBL/GenBank/DDBJ databases">
        <authorList>
            <person name="Poynton C."/>
            <person name="Hasenbein S."/>
            <person name="Benoit J.B."/>
            <person name="Sepulveda M.S."/>
            <person name="Poelchau M.F."/>
            <person name="Murali S.C."/>
            <person name="Chen S."/>
            <person name="Glastad K.M."/>
            <person name="Werren J.H."/>
            <person name="Vineis J.H."/>
            <person name="Bowen J.L."/>
            <person name="Friedrich M."/>
            <person name="Jones J."/>
            <person name="Robertson H.M."/>
            <person name="Feyereisen R."/>
            <person name="Mechler-Hickson A."/>
            <person name="Mathers N."/>
            <person name="Lee C.E."/>
            <person name="Colbourne J.K."/>
            <person name="Biales A."/>
            <person name="Johnston J.S."/>
            <person name="Wellborn G.A."/>
            <person name="Rosendale A.J."/>
            <person name="Cridge A.G."/>
            <person name="Munoz-Torres M.C."/>
            <person name="Bain P.A."/>
            <person name="Manny A.R."/>
            <person name="Major K.M."/>
            <person name="Lambert F.N."/>
            <person name="Vulpe C.D."/>
            <person name="Tuck P."/>
            <person name="Blalock B.J."/>
            <person name="Lin Y.-Y."/>
            <person name="Smith M.E."/>
            <person name="Ochoa-Acuna H."/>
            <person name="Chen M.-J.M."/>
            <person name="Childers C.P."/>
            <person name="Qu J."/>
            <person name="Dugan S."/>
            <person name="Lee S.L."/>
            <person name="Chao H."/>
            <person name="Dinh H."/>
            <person name="Han Y."/>
            <person name="Doddapaneni H."/>
            <person name="Worley K.C."/>
            <person name="Muzny D.M."/>
            <person name="Gibbs R.A."/>
            <person name="Richards S."/>
        </authorList>
    </citation>
    <scope>NUCLEOTIDE SEQUENCE</scope>
    <source>
        <strain evidence="11">HAZT.00-mixed</strain>
        <tissue evidence="11">Whole organism</tissue>
    </source>
</reference>
<evidence type="ECO:0000256" key="9">
    <source>
        <dbReference type="SAM" id="MobiDB-lite"/>
    </source>
</evidence>
<feature type="compositionally biased region" description="Acidic residues" evidence="9">
    <location>
        <begin position="385"/>
        <end position="394"/>
    </location>
</feature>
<dbReference type="InterPro" id="IPR000719">
    <property type="entry name" value="Prot_kinase_dom"/>
</dbReference>
<dbReference type="InterPro" id="IPR008271">
    <property type="entry name" value="Ser/Thr_kinase_AS"/>
</dbReference>
<dbReference type="Gene3D" id="3.30.200.20">
    <property type="entry name" value="Phosphorylase Kinase, domain 1"/>
    <property type="match status" value="1"/>
</dbReference>
<dbReference type="InterPro" id="IPR011009">
    <property type="entry name" value="Kinase-like_dom_sf"/>
</dbReference>
<dbReference type="KEGG" id="hazt:108682938"/>
<evidence type="ECO:0000256" key="5">
    <source>
        <dbReference type="ARBA" id="ARBA00022777"/>
    </source>
</evidence>
<dbReference type="SUPFAM" id="SSF56112">
    <property type="entry name" value="Protein kinase-like (PK-like)"/>
    <property type="match status" value="1"/>
</dbReference>
<evidence type="ECO:0000256" key="6">
    <source>
        <dbReference type="ARBA" id="ARBA00022840"/>
    </source>
</evidence>
<dbReference type="InterPro" id="IPR050205">
    <property type="entry name" value="CDPK_Ser/Thr_kinases"/>
</dbReference>
<keyword evidence="6 7" id="KW-0067">ATP-binding</keyword>
<dbReference type="SMART" id="SM00220">
    <property type="entry name" value="S_TKc"/>
    <property type="match status" value="1"/>
</dbReference>
<dbReference type="PROSITE" id="PS50011">
    <property type="entry name" value="PROTEIN_KINASE_DOM"/>
    <property type="match status" value="1"/>
</dbReference>
<organism evidence="11">
    <name type="scientific">Hyalella azteca</name>
    <name type="common">Amphipod</name>
    <dbReference type="NCBI Taxonomy" id="294128"/>
    <lineage>
        <taxon>Eukaryota</taxon>
        <taxon>Metazoa</taxon>
        <taxon>Ecdysozoa</taxon>
        <taxon>Arthropoda</taxon>
        <taxon>Crustacea</taxon>
        <taxon>Multicrustacea</taxon>
        <taxon>Malacostraca</taxon>
        <taxon>Eumalacostraca</taxon>
        <taxon>Peracarida</taxon>
        <taxon>Amphipoda</taxon>
        <taxon>Senticaudata</taxon>
        <taxon>Talitrida</taxon>
        <taxon>Talitroidea</taxon>
        <taxon>Hyalellidae</taxon>
        <taxon>Hyalella</taxon>
    </lineage>
</organism>
<proteinExistence type="inferred from homology"/>
<keyword evidence="3" id="KW-0808">Transferase</keyword>
<evidence type="ECO:0000313" key="12">
    <source>
        <dbReference type="Proteomes" id="UP000694843"/>
    </source>
</evidence>
<feature type="region of interest" description="Disordered" evidence="9">
    <location>
        <begin position="1"/>
        <end position="32"/>
    </location>
</feature>
<evidence type="ECO:0000256" key="7">
    <source>
        <dbReference type="PROSITE-ProRule" id="PRU10141"/>
    </source>
</evidence>
<feature type="compositionally biased region" description="Polar residues" evidence="9">
    <location>
        <begin position="1"/>
        <end position="16"/>
    </location>
</feature>
<evidence type="ECO:0000256" key="1">
    <source>
        <dbReference type="ARBA" id="ARBA00006692"/>
    </source>
</evidence>
<dbReference type="Gene3D" id="1.10.510.10">
    <property type="entry name" value="Transferase(Phosphotransferase) domain 1"/>
    <property type="match status" value="1"/>
</dbReference>
<dbReference type="PROSITE" id="PS00108">
    <property type="entry name" value="PROTEIN_KINASE_ST"/>
    <property type="match status" value="1"/>
</dbReference>
<gene>
    <name evidence="13" type="primary">LOC108682938</name>
    <name evidence="11" type="ORF">HAZT_HAZT010289</name>
</gene>
<dbReference type="Pfam" id="PF00069">
    <property type="entry name" value="Pkinase"/>
    <property type="match status" value="1"/>
</dbReference>
<dbReference type="InterPro" id="IPR017441">
    <property type="entry name" value="Protein_kinase_ATP_BS"/>
</dbReference>
<dbReference type="Proteomes" id="UP000711488">
    <property type="component" value="Unassembled WGS sequence"/>
</dbReference>
<dbReference type="AlphaFoldDB" id="A0A6A0H7F9"/>
<dbReference type="RefSeq" id="XP_018027688.1">
    <property type="nucleotide sequence ID" value="XM_018172199.1"/>
</dbReference>
<evidence type="ECO:0000256" key="4">
    <source>
        <dbReference type="ARBA" id="ARBA00022741"/>
    </source>
</evidence>
<feature type="domain" description="Protein kinase" evidence="10">
    <location>
        <begin position="47"/>
        <end position="337"/>
    </location>
</feature>
<dbReference type="GO" id="GO:0004674">
    <property type="term" value="F:protein serine/threonine kinase activity"/>
    <property type="evidence" value="ECO:0007669"/>
    <property type="project" value="UniProtKB-KW"/>
</dbReference>
<protein>
    <submittedName>
        <fullName evidence="13">MAP kinase-interacting serine/threonine-protein kinase 1</fullName>
    </submittedName>
</protein>
<evidence type="ECO:0000313" key="13">
    <source>
        <dbReference type="RefSeq" id="XP_018027688.1"/>
    </source>
</evidence>
<dbReference type="EMBL" id="JQDR03006408">
    <property type="protein sequence ID" value="KAA0200300.1"/>
    <property type="molecule type" value="Genomic_DNA"/>
</dbReference>
<reference evidence="11" key="2">
    <citation type="journal article" date="2018" name="Environ. Sci. Technol.">
        <title>The Toxicogenome of Hyalella azteca: A Model for Sediment Ecotoxicology and Evolutionary Toxicology.</title>
        <authorList>
            <person name="Poynton H.C."/>
            <person name="Hasenbein S."/>
            <person name="Benoit J.B."/>
            <person name="Sepulveda M.S."/>
            <person name="Poelchau M.F."/>
            <person name="Hughes D.S.T."/>
            <person name="Murali S.C."/>
            <person name="Chen S."/>
            <person name="Glastad K.M."/>
            <person name="Goodisman M.A.D."/>
            <person name="Werren J.H."/>
            <person name="Vineis J.H."/>
            <person name="Bowen J.L."/>
            <person name="Friedrich M."/>
            <person name="Jones J."/>
            <person name="Robertson H.M."/>
            <person name="Feyereisen R."/>
            <person name="Mechler-Hickson A."/>
            <person name="Mathers N."/>
            <person name="Lee C.E."/>
            <person name="Colbourne J.K."/>
            <person name="Biales A."/>
            <person name="Johnston J.S."/>
            <person name="Wellborn G.A."/>
            <person name="Rosendale A.J."/>
            <person name="Cridge A.G."/>
            <person name="Munoz-Torres M.C."/>
            <person name="Bain P.A."/>
            <person name="Manny A.R."/>
            <person name="Major K.M."/>
            <person name="Lambert F.N."/>
            <person name="Vulpe C.D."/>
            <person name="Tuck P."/>
            <person name="Blalock B.J."/>
            <person name="Lin Y.Y."/>
            <person name="Smith M.E."/>
            <person name="Ochoa-Acuna H."/>
            <person name="Chen M.M."/>
            <person name="Childers C.P."/>
            <person name="Qu J."/>
            <person name="Dugan S."/>
            <person name="Lee S.L."/>
            <person name="Chao H."/>
            <person name="Dinh H."/>
            <person name="Han Y."/>
            <person name="Doddapaneni H."/>
            <person name="Worley K.C."/>
            <person name="Muzny D.M."/>
            <person name="Gibbs R.A."/>
            <person name="Richards S."/>
        </authorList>
    </citation>
    <scope>NUCLEOTIDE SEQUENCE</scope>
    <source>
        <strain evidence="11">HAZT.00-mixed</strain>
        <tissue evidence="11">Whole organism</tissue>
    </source>
</reference>
<reference evidence="11" key="1">
    <citation type="submission" date="2014-08" db="EMBL/GenBank/DDBJ databases">
        <authorList>
            <person name="Murali S."/>
            <person name="Richards S."/>
            <person name="Bandaranaike D."/>
            <person name="Bellair M."/>
            <person name="Blankenburg K."/>
            <person name="Chao H."/>
            <person name="Dinh H."/>
            <person name="Doddapaneni H."/>
            <person name="Dugan-Rocha S."/>
            <person name="Elkadiri S."/>
            <person name="Gnanaolivu R."/>
            <person name="Hughes D."/>
            <person name="Lee S."/>
            <person name="Li M."/>
            <person name="Ming W."/>
            <person name="Munidasa M."/>
            <person name="Muniz J."/>
            <person name="Nguyen L."/>
            <person name="Osuji N."/>
            <person name="Pu L.-L."/>
            <person name="Puazo M."/>
            <person name="Skinner E."/>
            <person name="Qu C."/>
            <person name="Quiroz J."/>
            <person name="Raj R."/>
            <person name="Weissenberger G."/>
            <person name="Xin Y."/>
            <person name="Zou X."/>
            <person name="Han Y."/>
            <person name="Worley K."/>
            <person name="Muzny D."/>
            <person name="Gibbs R."/>
        </authorList>
    </citation>
    <scope>NUCLEOTIDE SEQUENCE</scope>
    <source>
        <strain evidence="11">HAZT.00-mixed</strain>
        <tissue evidence="11">Whole organism</tissue>
    </source>
</reference>
<dbReference type="GeneID" id="108682938"/>
<keyword evidence="12" id="KW-1185">Reference proteome</keyword>
<feature type="region of interest" description="Disordered" evidence="9">
    <location>
        <begin position="385"/>
        <end position="469"/>
    </location>
</feature>
<dbReference type="PROSITE" id="PS00107">
    <property type="entry name" value="PROTEIN_KINASE_ATP"/>
    <property type="match status" value="1"/>
</dbReference>
<feature type="binding site" evidence="7">
    <location>
        <position position="82"/>
    </location>
    <ligand>
        <name>ATP</name>
        <dbReference type="ChEBI" id="CHEBI:30616"/>
    </ligand>
</feature>
<keyword evidence="2 8" id="KW-0723">Serine/threonine-protein kinase</keyword>
<keyword evidence="5 13" id="KW-0418">Kinase</keyword>
<dbReference type="OrthoDB" id="5794026at2759"/>
<dbReference type="PANTHER" id="PTHR24349">
    <property type="entry name" value="SERINE/THREONINE-PROTEIN KINASE"/>
    <property type="match status" value="1"/>
</dbReference>
<evidence type="ECO:0000256" key="3">
    <source>
        <dbReference type="ARBA" id="ARBA00022679"/>
    </source>
</evidence>
<reference evidence="13" key="4">
    <citation type="submission" date="2025-04" db="UniProtKB">
        <authorList>
            <consortium name="RefSeq"/>
        </authorList>
    </citation>
    <scope>IDENTIFICATION</scope>
    <source>
        <tissue evidence="13">Whole organism</tissue>
    </source>
</reference>
<evidence type="ECO:0000256" key="8">
    <source>
        <dbReference type="RuleBase" id="RU000304"/>
    </source>
</evidence>
<dbReference type="Proteomes" id="UP000694843">
    <property type="component" value="Unplaced"/>
</dbReference>
<sequence length="469" mass="52114">MVQGSLSKITSGSPSTFEEAKSRAQSARKGRTRVRSTMSRACFKDLFVLGERLGGGAYASVYSCWRRHPLTEEEKRQEFAVKVIDKIPTHSRQRCLNEVELFFKCRSNKHIIRVEETFDEEDAFYIIFEKVHGGPLMNAIARCETITEREVVQVVQQLADAIAFLHNINIAHRDLKPDNILCVSQDSISPVKLCDLDLGSKVEINHSRCGMTPQLLTPVGSAEYMAPEVVEGFVSDDASPYDKRCDLWSLGVVIYILLCGYPPFCGNCGEDCGWAQGGSCVDCQNQLFGNIQEGNFSFPEQDWDKVDPLAKDLVRKLLVKDPKQRLSAQMILDHPWIKSGGSDTILNTPQNINKTSFGTEKVSNFASSAMEVNSLVMQHMHIDYDSEGSSESDDTVYGTSPPACGEFGATPPSPHHLRDRYSDPGFVGEEGPFGLSPPTASRLLQRRSQERRRGQSSLVGSPFIPQLAH</sequence>
<keyword evidence="4 7" id="KW-0547">Nucleotide-binding</keyword>
<name>A0A6A0H7F9_HYAAZ</name>
<evidence type="ECO:0000313" key="11">
    <source>
        <dbReference type="EMBL" id="KAA0200300.1"/>
    </source>
</evidence>
<comment type="similarity">
    <text evidence="1">Belongs to the protein kinase superfamily. CAMK Ser/Thr protein kinase family.</text>
</comment>
<dbReference type="CTD" id="44672"/>